<evidence type="ECO:0000313" key="3">
    <source>
        <dbReference type="EMBL" id="GJE54746.1"/>
    </source>
</evidence>
<feature type="domain" description="DUF559" evidence="2">
    <location>
        <begin position="49"/>
        <end position="152"/>
    </location>
</feature>
<gene>
    <name evidence="3" type="ORF">EKPJFOCH_1228</name>
</gene>
<dbReference type="SUPFAM" id="SSF52980">
    <property type="entry name" value="Restriction endonuclease-like"/>
    <property type="match status" value="1"/>
</dbReference>
<dbReference type="PANTHER" id="PTHR38590">
    <property type="entry name" value="BLL0828 PROTEIN"/>
    <property type="match status" value="1"/>
</dbReference>
<name>A0ABQ4TID8_9HYPH</name>
<keyword evidence="4" id="KW-1185">Reference proteome</keyword>
<dbReference type="InterPro" id="IPR011335">
    <property type="entry name" value="Restrct_endonuc-II-like"/>
</dbReference>
<reference evidence="3" key="1">
    <citation type="journal article" date="2021" name="Front. Microbiol.">
        <title>Comprehensive Comparative Genomics and Phenotyping of Methylobacterium Species.</title>
        <authorList>
            <person name="Alessa O."/>
            <person name="Ogura Y."/>
            <person name="Fujitani Y."/>
            <person name="Takami H."/>
            <person name="Hayashi T."/>
            <person name="Sahin N."/>
            <person name="Tani A."/>
        </authorList>
    </citation>
    <scope>NUCLEOTIDE SEQUENCE</scope>
    <source>
        <strain evidence="3">DSM 23674</strain>
    </source>
</reference>
<dbReference type="PANTHER" id="PTHR38590:SF1">
    <property type="entry name" value="BLL0828 PROTEIN"/>
    <property type="match status" value="1"/>
</dbReference>
<dbReference type="InterPro" id="IPR007569">
    <property type="entry name" value="DUF559"/>
</dbReference>
<sequence length="206" mass="22690">MPVTFADIRQVPPRCVVRRKTEGRPWHVMRESAVIERSGSLNPVDRGLRAFARGQRSAMTQAEALFWQQVRAGRFGGIKFRRQVPMTPYIVDFLCASARVVVELDGPPREAETRRRRDAERDAWLRQQGFQVLRFSNDLVLSSCDAVLEVVGAAVEARAPSPPPSAGEGGPRVSEGRERGAPSPETSLPSPEPLRGPPSPAEGRGE</sequence>
<evidence type="ECO:0000259" key="2">
    <source>
        <dbReference type="Pfam" id="PF04480"/>
    </source>
</evidence>
<protein>
    <recommendedName>
        <fullName evidence="2">DUF559 domain-containing protein</fullName>
    </recommendedName>
</protein>
<comment type="caution">
    <text evidence="3">The sequence shown here is derived from an EMBL/GenBank/DDBJ whole genome shotgun (WGS) entry which is preliminary data.</text>
</comment>
<proteinExistence type="predicted"/>
<evidence type="ECO:0000313" key="4">
    <source>
        <dbReference type="Proteomes" id="UP001055101"/>
    </source>
</evidence>
<organism evidence="3 4">
    <name type="scientific">Methylobacterium thuringiense</name>
    <dbReference type="NCBI Taxonomy" id="1003091"/>
    <lineage>
        <taxon>Bacteria</taxon>
        <taxon>Pseudomonadati</taxon>
        <taxon>Pseudomonadota</taxon>
        <taxon>Alphaproteobacteria</taxon>
        <taxon>Hyphomicrobiales</taxon>
        <taxon>Methylobacteriaceae</taxon>
        <taxon>Methylobacterium</taxon>
    </lineage>
</organism>
<dbReference type="Pfam" id="PF04480">
    <property type="entry name" value="DUF559"/>
    <property type="match status" value="1"/>
</dbReference>
<feature type="compositionally biased region" description="Pro residues" evidence="1">
    <location>
        <begin position="190"/>
        <end position="200"/>
    </location>
</feature>
<dbReference type="InterPro" id="IPR047216">
    <property type="entry name" value="Endonuclease_DUF559_bact"/>
</dbReference>
<dbReference type="Proteomes" id="UP001055101">
    <property type="component" value="Unassembled WGS sequence"/>
</dbReference>
<evidence type="ECO:0000256" key="1">
    <source>
        <dbReference type="SAM" id="MobiDB-lite"/>
    </source>
</evidence>
<feature type="region of interest" description="Disordered" evidence="1">
    <location>
        <begin position="156"/>
        <end position="206"/>
    </location>
</feature>
<dbReference type="CDD" id="cd01038">
    <property type="entry name" value="Endonuclease_DUF559"/>
    <property type="match status" value="1"/>
</dbReference>
<dbReference type="EMBL" id="BPRA01000005">
    <property type="protein sequence ID" value="GJE54746.1"/>
    <property type="molecule type" value="Genomic_DNA"/>
</dbReference>
<dbReference type="Gene3D" id="3.40.960.10">
    <property type="entry name" value="VSR Endonuclease"/>
    <property type="match status" value="1"/>
</dbReference>
<reference evidence="3" key="2">
    <citation type="submission" date="2021-08" db="EMBL/GenBank/DDBJ databases">
        <authorList>
            <person name="Tani A."/>
            <person name="Ola A."/>
            <person name="Ogura Y."/>
            <person name="Katsura K."/>
            <person name="Hayashi T."/>
        </authorList>
    </citation>
    <scope>NUCLEOTIDE SEQUENCE</scope>
    <source>
        <strain evidence="3">DSM 23674</strain>
    </source>
</reference>
<accession>A0ABQ4TID8</accession>